<dbReference type="Proteomes" id="UP001150907">
    <property type="component" value="Unassembled WGS sequence"/>
</dbReference>
<comment type="caution">
    <text evidence="1">The sequence shown here is derived from an EMBL/GenBank/DDBJ whole genome shotgun (WGS) entry which is preliminary data.</text>
</comment>
<proteinExistence type="predicted"/>
<evidence type="ECO:0000313" key="1">
    <source>
        <dbReference type="EMBL" id="KAJ2003219.1"/>
    </source>
</evidence>
<accession>A0A9W8EJE9</accession>
<keyword evidence="2" id="KW-1185">Reference proteome</keyword>
<protein>
    <submittedName>
        <fullName evidence="1">Uncharacterized protein</fullName>
    </submittedName>
</protein>
<name>A0A9W8EJE9_9FUNG</name>
<reference evidence="1" key="1">
    <citation type="submission" date="2022-07" db="EMBL/GenBank/DDBJ databases">
        <title>Phylogenomic reconstructions and comparative analyses of Kickxellomycotina fungi.</title>
        <authorList>
            <person name="Reynolds N.K."/>
            <person name="Stajich J.E."/>
            <person name="Barry K."/>
            <person name="Grigoriev I.V."/>
            <person name="Crous P."/>
            <person name="Smith M.E."/>
        </authorList>
    </citation>
    <scope>NUCLEOTIDE SEQUENCE</scope>
    <source>
        <strain evidence="1">IMI 214461</strain>
    </source>
</reference>
<evidence type="ECO:0000313" key="2">
    <source>
        <dbReference type="Proteomes" id="UP001150907"/>
    </source>
</evidence>
<sequence>MHIMSSEGEHVTYYNNLLASVSIGDSKQAVVSKLGSANMQESGSRAMWSCPGHPSSYMYVDFDEGDSAIGSGVSV</sequence>
<dbReference type="AlphaFoldDB" id="A0A9W8EJE9"/>
<dbReference type="EMBL" id="JANBQF010000238">
    <property type="protein sequence ID" value="KAJ2003219.1"/>
    <property type="molecule type" value="Genomic_DNA"/>
</dbReference>
<dbReference type="OrthoDB" id="5603658at2759"/>
<organism evidence="1 2">
    <name type="scientific">Coemansia thaxteri</name>
    <dbReference type="NCBI Taxonomy" id="2663907"/>
    <lineage>
        <taxon>Eukaryota</taxon>
        <taxon>Fungi</taxon>
        <taxon>Fungi incertae sedis</taxon>
        <taxon>Zoopagomycota</taxon>
        <taxon>Kickxellomycotina</taxon>
        <taxon>Kickxellomycetes</taxon>
        <taxon>Kickxellales</taxon>
        <taxon>Kickxellaceae</taxon>
        <taxon>Coemansia</taxon>
    </lineage>
</organism>
<gene>
    <name evidence="1" type="ORF">H4R26_003194</name>
</gene>